<dbReference type="PROSITE" id="PS00107">
    <property type="entry name" value="PROTEIN_KINASE_ATP"/>
    <property type="match status" value="1"/>
</dbReference>
<name>A0AAV9XSJ7_9PEZI</name>
<feature type="compositionally biased region" description="Low complexity" evidence="13">
    <location>
        <begin position="52"/>
        <end position="78"/>
    </location>
</feature>
<reference evidence="15 16" key="1">
    <citation type="submission" date="2019-10" db="EMBL/GenBank/DDBJ databases">
        <authorList>
            <person name="Palmer J.M."/>
        </authorList>
    </citation>
    <scope>NUCLEOTIDE SEQUENCE [LARGE SCALE GENOMIC DNA]</scope>
    <source>
        <strain evidence="15 16">TWF694</strain>
    </source>
</reference>
<feature type="region of interest" description="Disordered" evidence="13">
    <location>
        <begin position="1"/>
        <end position="202"/>
    </location>
</feature>
<comment type="subunit">
    <text evidence="11">Interacts with by SSK1.</text>
</comment>
<proteinExistence type="inferred from homology"/>
<dbReference type="FunFam" id="1.10.510.10:FF:000482">
    <property type="entry name" value="MAP kinase kinase kinase"/>
    <property type="match status" value="1"/>
</dbReference>
<evidence type="ECO:0000256" key="3">
    <source>
        <dbReference type="ARBA" id="ARBA00022527"/>
    </source>
</evidence>
<evidence type="ECO:0000256" key="2">
    <source>
        <dbReference type="ARBA" id="ARBA00012411"/>
    </source>
</evidence>
<dbReference type="InterPro" id="IPR000719">
    <property type="entry name" value="Prot_kinase_dom"/>
</dbReference>
<dbReference type="SMART" id="SM00220">
    <property type="entry name" value="S_TKc"/>
    <property type="match status" value="1"/>
</dbReference>
<evidence type="ECO:0000256" key="7">
    <source>
        <dbReference type="ARBA" id="ARBA00022840"/>
    </source>
</evidence>
<dbReference type="PANTHER" id="PTHR48016">
    <property type="entry name" value="MAP KINASE KINASE KINASE SSK2-RELATED-RELATED"/>
    <property type="match status" value="1"/>
</dbReference>
<dbReference type="InterPro" id="IPR011009">
    <property type="entry name" value="Kinase-like_dom_sf"/>
</dbReference>
<evidence type="ECO:0000256" key="13">
    <source>
        <dbReference type="SAM" id="MobiDB-lite"/>
    </source>
</evidence>
<dbReference type="GO" id="GO:0004707">
    <property type="term" value="F:MAP kinase activity"/>
    <property type="evidence" value="ECO:0007669"/>
    <property type="project" value="UniProtKB-EC"/>
</dbReference>
<keyword evidence="4" id="KW-0808">Transferase</keyword>
<sequence length="1365" mass="153661">MDVASMAQKVHFATKPNPNNGDEHSSDSSATPTPGNSGPPTTPKAPPLDAQSRSSSYSTSKSSSTSSSHPSEHGSPIIMEDEDEDAIGDIIRTPATSDMTPSTHSPYSTWSSGVGRPRAGSDAAYVTYENGRMSPDPAQSGSSLSSLTNSLNRSRPSAPTRTPSNTYAPVRHPVNLLDSRSSGHHGRSGSATRSRRDPVSQYRAQERAYVQRLRQDQQPEYFDAASNSLFYEIQSEADEEPSPSEVPYDSDLYDDGSVFLREDELEFTDEDLKNPANRERLEWHAMLASVLTGDVVRQEKKRLIGGSVEKEEETLKQELWLGLRAKTTGRDLVSQRQVINQGREQVSAVIDQVIEFQVHGRDVTEKSPREQVQDIIKKVEKCEMLFPTRAAMIAAKPNAASPMFVASYDALCAWNNITELINTELTILQKWVGNDDLDFNRPNETPNSSGLADESTFLDRLLREDGLKSLTQKHNMLAGIGEVINKAKKTLIENAEAFQKRHLTLYIEELLLIINFPSRLIQEIIRARVKYARKVKEPTAVMVDQLLKQVHIALKLAVETKREYEEISHQEPGWDLPNCMDESFNVAVLEGLRVYFRFLNWKLGSNKNIFKEAEILESEWSVCNQVGQCVEGGDVEAAEQFSSLTSKLLARLTASYEKEIQHKSEENGTEISKRYKTLLESIQLRHRQLLRFTRVLSQRFENATEYQVTDELLPELLSALTESGHFLIDTTMEHDGVYLIADPSLYDKPKDIQSIVRACFHEVELLRDEHSCPYVLVICPQQPFLWQGRCLNVEIKEPFADIKPGRLRLVADGSELRLRKARDVFALSTKHHLDIILDQRANLPRVHYELMKIKKTIFRLSNTILDSVSTVKKQLANLGCQDIIQAFFPFATDASKRSLAFMDHTRKAMTNQKTVQIAIDWVDFICDDCISYDRRTFRWAVAALEFAMTMTRGQNILALNDPDYTRLRVKVAGCMSLLISHFDIMGARSAVAERQNEIANQKTRKNDKRTEGDDEDYAYQIRAEWCKQLEIIEQNRAVKEIDRQTSGRVLDDSSQTDRSLTYLSSSHSNVTLRWQQGNYIGGGSFGSVYAALNLDGGYLMAVKEIRLQDPQLIPSIVSAIKDEMSVLEMLDHPNVVQYYGIQVHRDKVYFFMEYCQGGSLAALLEHGRIEDETVIMIYALQMLEGLAYLHANNIVHRDIKPENILLDQNGVIKFVDFGAAKVIAKQGKTKVAATKAGLNSMTGTPMYMSPEVIKGENKGRHGSVDIWSLGCVVLEMATGRRPWANLDNEWAVMWNIAAGNPPQFPASDQLSDQGMDFLKLCFERDPRKRPTAAELLQNPWISVIRNQVIPNTPSSETSNSSGSSR</sequence>
<comment type="function">
    <text evidence="10">Kinase involved in a signal transduction pathway that is activated by changes in the osmolarity of the extracellular environment. Activates the PBS2 MAP kinase kinase by phosphorylation.</text>
</comment>
<dbReference type="Gene3D" id="1.10.510.10">
    <property type="entry name" value="Transferase(Phosphotransferase) domain 1"/>
    <property type="match status" value="1"/>
</dbReference>
<keyword evidence="7 12" id="KW-0067">ATP-binding</keyword>
<dbReference type="InterPro" id="IPR008271">
    <property type="entry name" value="Ser/Thr_kinase_AS"/>
</dbReference>
<gene>
    <name evidence="15" type="primary">SSK2</name>
    <name evidence="15" type="ORF">TWF694_001126</name>
</gene>
<feature type="compositionally biased region" description="Polar residues" evidence="13">
    <location>
        <begin position="94"/>
        <end position="112"/>
    </location>
</feature>
<keyword evidence="16" id="KW-1185">Reference proteome</keyword>
<dbReference type="GO" id="GO:0038066">
    <property type="term" value="P:p38MAPK cascade"/>
    <property type="evidence" value="ECO:0007669"/>
    <property type="project" value="UniProtKB-ARBA"/>
</dbReference>
<evidence type="ECO:0000313" key="15">
    <source>
        <dbReference type="EMBL" id="KAK6544431.1"/>
    </source>
</evidence>
<dbReference type="GO" id="GO:0005524">
    <property type="term" value="F:ATP binding"/>
    <property type="evidence" value="ECO:0007669"/>
    <property type="project" value="UniProtKB-UniRule"/>
</dbReference>
<dbReference type="InterPro" id="IPR050538">
    <property type="entry name" value="MAP_kinase_kinase_kinase"/>
</dbReference>
<feature type="compositionally biased region" description="Low complexity" evidence="13">
    <location>
        <begin position="140"/>
        <end position="157"/>
    </location>
</feature>
<accession>A0AAV9XSJ7</accession>
<evidence type="ECO:0000256" key="5">
    <source>
        <dbReference type="ARBA" id="ARBA00022741"/>
    </source>
</evidence>
<dbReference type="EMBL" id="JAVHJO010000001">
    <property type="protein sequence ID" value="KAK6544431.1"/>
    <property type="molecule type" value="Genomic_DNA"/>
</dbReference>
<protein>
    <recommendedName>
        <fullName evidence="2">mitogen-activated protein kinase</fullName>
        <ecNumber evidence="2">2.7.11.24</ecNumber>
    </recommendedName>
</protein>
<evidence type="ECO:0000313" key="16">
    <source>
        <dbReference type="Proteomes" id="UP001365542"/>
    </source>
</evidence>
<dbReference type="Proteomes" id="UP001365542">
    <property type="component" value="Unassembled WGS sequence"/>
</dbReference>
<organism evidence="15 16">
    <name type="scientific">Orbilia ellipsospora</name>
    <dbReference type="NCBI Taxonomy" id="2528407"/>
    <lineage>
        <taxon>Eukaryota</taxon>
        <taxon>Fungi</taxon>
        <taxon>Dikarya</taxon>
        <taxon>Ascomycota</taxon>
        <taxon>Pezizomycotina</taxon>
        <taxon>Orbiliomycetes</taxon>
        <taxon>Orbiliales</taxon>
        <taxon>Orbiliaceae</taxon>
        <taxon>Orbilia</taxon>
    </lineage>
</organism>
<comment type="catalytic activity">
    <reaction evidence="8">
        <text>L-threonyl-[protein] + ATP = O-phospho-L-threonyl-[protein] + ADP + H(+)</text>
        <dbReference type="Rhea" id="RHEA:46608"/>
        <dbReference type="Rhea" id="RHEA-COMP:11060"/>
        <dbReference type="Rhea" id="RHEA-COMP:11605"/>
        <dbReference type="ChEBI" id="CHEBI:15378"/>
        <dbReference type="ChEBI" id="CHEBI:30013"/>
        <dbReference type="ChEBI" id="CHEBI:30616"/>
        <dbReference type="ChEBI" id="CHEBI:61977"/>
        <dbReference type="ChEBI" id="CHEBI:456216"/>
        <dbReference type="EC" id="2.7.11.24"/>
    </reaction>
    <physiologicalReaction direction="left-to-right" evidence="8">
        <dbReference type="Rhea" id="RHEA:46609"/>
    </physiologicalReaction>
</comment>
<comment type="caution">
    <text evidence="15">The sequence shown here is derived from an EMBL/GenBank/DDBJ whole genome shotgun (WGS) entry which is preliminary data.</text>
</comment>
<dbReference type="EC" id="2.7.11.24" evidence="2"/>
<dbReference type="PROSITE" id="PS00108">
    <property type="entry name" value="PROTEIN_KINASE_ST"/>
    <property type="match status" value="1"/>
</dbReference>
<feature type="binding site" evidence="12">
    <location>
        <position position="1103"/>
    </location>
    <ligand>
        <name>ATP</name>
        <dbReference type="ChEBI" id="CHEBI:30616"/>
    </ligand>
</feature>
<evidence type="ECO:0000256" key="11">
    <source>
        <dbReference type="ARBA" id="ARBA00065095"/>
    </source>
</evidence>
<evidence type="ECO:0000256" key="12">
    <source>
        <dbReference type="PROSITE-ProRule" id="PRU10141"/>
    </source>
</evidence>
<evidence type="ECO:0000256" key="10">
    <source>
        <dbReference type="ARBA" id="ARBA00056158"/>
    </source>
</evidence>
<evidence type="ECO:0000256" key="6">
    <source>
        <dbReference type="ARBA" id="ARBA00022777"/>
    </source>
</evidence>
<evidence type="ECO:0000256" key="1">
    <source>
        <dbReference type="ARBA" id="ARBA00006529"/>
    </source>
</evidence>
<dbReference type="PROSITE" id="PS50011">
    <property type="entry name" value="PROTEIN_KINASE_DOM"/>
    <property type="match status" value="1"/>
</dbReference>
<dbReference type="CDD" id="cd06626">
    <property type="entry name" value="STKc_MEKK4"/>
    <property type="match status" value="1"/>
</dbReference>
<evidence type="ECO:0000256" key="4">
    <source>
        <dbReference type="ARBA" id="ARBA00022679"/>
    </source>
</evidence>
<feature type="domain" description="Protein kinase" evidence="14">
    <location>
        <begin position="1074"/>
        <end position="1341"/>
    </location>
</feature>
<keyword evidence="5 12" id="KW-0547">Nucleotide-binding</keyword>
<evidence type="ECO:0000256" key="8">
    <source>
        <dbReference type="ARBA" id="ARBA00047919"/>
    </source>
</evidence>
<dbReference type="PANTHER" id="PTHR48016:SF32">
    <property type="entry name" value="MITOGEN-ACTIVATED PROTEIN KINASE KINASE KINASE 4"/>
    <property type="match status" value="1"/>
</dbReference>
<dbReference type="SUPFAM" id="SSF56112">
    <property type="entry name" value="Protein kinase-like (PK-like)"/>
    <property type="match status" value="1"/>
</dbReference>
<evidence type="ECO:0000256" key="9">
    <source>
        <dbReference type="ARBA" id="ARBA00048130"/>
    </source>
</evidence>
<dbReference type="Pfam" id="PF00069">
    <property type="entry name" value="Pkinase"/>
    <property type="match status" value="1"/>
</dbReference>
<evidence type="ECO:0000259" key="14">
    <source>
        <dbReference type="PROSITE" id="PS50011"/>
    </source>
</evidence>
<keyword evidence="6 15" id="KW-0418">Kinase</keyword>
<keyword evidence="3" id="KW-0723">Serine/threonine-protein kinase</keyword>
<comment type="catalytic activity">
    <reaction evidence="9">
        <text>L-seryl-[protein] + ATP = O-phospho-L-seryl-[protein] + ADP + H(+)</text>
        <dbReference type="Rhea" id="RHEA:17989"/>
        <dbReference type="Rhea" id="RHEA-COMP:9863"/>
        <dbReference type="Rhea" id="RHEA-COMP:11604"/>
        <dbReference type="ChEBI" id="CHEBI:15378"/>
        <dbReference type="ChEBI" id="CHEBI:29999"/>
        <dbReference type="ChEBI" id="CHEBI:30616"/>
        <dbReference type="ChEBI" id="CHEBI:83421"/>
        <dbReference type="ChEBI" id="CHEBI:456216"/>
        <dbReference type="EC" id="2.7.11.24"/>
    </reaction>
    <physiologicalReaction direction="left-to-right" evidence="9">
        <dbReference type="Rhea" id="RHEA:17990"/>
    </physiologicalReaction>
</comment>
<comment type="similarity">
    <text evidence="1">Belongs to the protein kinase superfamily. STE Ser/Thr protein kinase family. MAP kinase kinase kinase subfamily.</text>
</comment>
<dbReference type="InterPro" id="IPR017441">
    <property type="entry name" value="Protein_kinase_ATP_BS"/>
</dbReference>